<dbReference type="PANTHER" id="PTHR30469">
    <property type="entry name" value="MULTIDRUG RESISTANCE PROTEIN MDTA"/>
    <property type="match status" value="1"/>
</dbReference>
<feature type="signal peptide" evidence="2">
    <location>
        <begin position="1"/>
        <end position="31"/>
    </location>
</feature>
<dbReference type="Gene3D" id="2.40.420.20">
    <property type="match status" value="1"/>
</dbReference>
<proteinExistence type="inferred from homology"/>
<accession>A0ABQ1T1W2</accession>
<gene>
    <name evidence="6" type="ORF">GCM10011520_19610</name>
</gene>
<dbReference type="PANTHER" id="PTHR30469:SF18">
    <property type="entry name" value="RESISTANCE-NODULATION-CELL DIVISION (RND) EFFLUX MEMBRANE FUSION PROTEIN-RELATED"/>
    <property type="match status" value="1"/>
</dbReference>
<dbReference type="InterPro" id="IPR058649">
    <property type="entry name" value="CzcB_C"/>
</dbReference>
<dbReference type="Pfam" id="PF25876">
    <property type="entry name" value="HH_MFP_RND"/>
    <property type="match status" value="1"/>
</dbReference>
<dbReference type="NCBIfam" id="TIGR01730">
    <property type="entry name" value="RND_mfp"/>
    <property type="match status" value="1"/>
</dbReference>
<feature type="domain" description="Multidrug resistance protein MdtA-like alpha-helical hairpin" evidence="3">
    <location>
        <begin position="99"/>
        <end position="168"/>
    </location>
</feature>
<evidence type="ECO:0000313" key="6">
    <source>
        <dbReference type="EMBL" id="GGE79150.1"/>
    </source>
</evidence>
<name>A0ABQ1T1W2_9GAMM</name>
<comment type="caution">
    <text evidence="6">The sequence shown here is derived from an EMBL/GenBank/DDBJ whole genome shotgun (WGS) entry which is preliminary data.</text>
</comment>
<dbReference type="Gene3D" id="1.10.287.470">
    <property type="entry name" value="Helix hairpin bin"/>
    <property type="match status" value="1"/>
</dbReference>
<evidence type="ECO:0000256" key="2">
    <source>
        <dbReference type="SAM" id="SignalP"/>
    </source>
</evidence>
<keyword evidence="2" id="KW-0732">Signal</keyword>
<protein>
    <submittedName>
        <fullName evidence="6">Hemolysin D</fullName>
    </submittedName>
</protein>
<evidence type="ECO:0000313" key="7">
    <source>
        <dbReference type="Proteomes" id="UP000606498"/>
    </source>
</evidence>
<dbReference type="Pfam" id="PF25917">
    <property type="entry name" value="BSH_RND"/>
    <property type="match status" value="1"/>
</dbReference>
<feature type="chain" id="PRO_5046612632" evidence="2">
    <location>
        <begin position="32"/>
        <end position="349"/>
    </location>
</feature>
<evidence type="ECO:0000259" key="4">
    <source>
        <dbReference type="Pfam" id="PF25917"/>
    </source>
</evidence>
<dbReference type="EMBL" id="BMKO01000004">
    <property type="protein sequence ID" value="GGE79150.1"/>
    <property type="molecule type" value="Genomic_DNA"/>
</dbReference>
<keyword evidence="7" id="KW-1185">Reference proteome</keyword>
<dbReference type="InterPro" id="IPR058625">
    <property type="entry name" value="MdtA-like_BSH"/>
</dbReference>
<feature type="domain" description="CzcB-like C-terminal circularly permuted SH3-like" evidence="5">
    <location>
        <begin position="284"/>
        <end position="337"/>
    </location>
</feature>
<evidence type="ECO:0000256" key="1">
    <source>
        <dbReference type="ARBA" id="ARBA00009477"/>
    </source>
</evidence>
<dbReference type="Proteomes" id="UP000606498">
    <property type="component" value="Unassembled WGS sequence"/>
</dbReference>
<dbReference type="InterPro" id="IPR058624">
    <property type="entry name" value="MdtA-like_HH"/>
</dbReference>
<organism evidence="6 7">
    <name type="scientific">Shewanella carassii</name>
    <dbReference type="NCBI Taxonomy" id="1987584"/>
    <lineage>
        <taxon>Bacteria</taxon>
        <taxon>Pseudomonadati</taxon>
        <taxon>Pseudomonadota</taxon>
        <taxon>Gammaproteobacteria</taxon>
        <taxon>Alteromonadales</taxon>
        <taxon>Shewanellaceae</taxon>
        <taxon>Shewanella</taxon>
    </lineage>
</organism>
<dbReference type="Gene3D" id="2.40.30.170">
    <property type="match status" value="1"/>
</dbReference>
<reference evidence="7" key="1">
    <citation type="journal article" date="2019" name="Int. J. Syst. Evol. Microbiol.">
        <title>The Global Catalogue of Microorganisms (GCM) 10K type strain sequencing project: providing services to taxonomists for standard genome sequencing and annotation.</title>
        <authorList>
            <consortium name="The Broad Institute Genomics Platform"/>
            <consortium name="The Broad Institute Genome Sequencing Center for Infectious Disease"/>
            <person name="Wu L."/>
            <person name="Ma J."/>
        </authorList>
    </citation>
    <scope>NUCLEOTIDE SEQUENCE [LARGE SCALE GENOMIC DNA]</scope>
    <source>
        <strain evidence="7">CGMCC 1.16033</strain>
    </source>
</reference>
<sequence length="349" mass="38058">MDFIREQLMPKITSILTLLLPALLFNQTLNAADLTTLTVQQTEHTQLLTLDGRLEAVKAATVSAQTSGRILKLYYDVNDRVPAGAALLEITSEEQGASLTAAEAEYARARALDTEAQLTLKRYQELFPKGAISRGQMDQAIANAKSASQAASAAKARIIQAKESLKYTVVSAPYAGIVTARHVEEGETVAPGQPLLSGFADDEMRVVMQLPQRFLQAAKATDKMTVILADGRSFYVTTPKVFGFSDEQSRAFQVRLPLPTNTGDLLPGSFVKVRFAIDKRQEIVLPKEALYSVNELSAVYLKRGDNFVLQQVRLGDVRDDGVTILAGLEAGDIVAANAYQLLLEQRQAK</sequence>
<comment type="similarity">
    <text evidence="1">Belongs to the membrane fusion protein (MFP) (TC 8.A.1) family.</text>
</comment>
<dbReference type="InterPro" id="IPR006143">
    <property type="entry name" value="RND_pump_MFP"/>
</dbReference>
<feature type="domain" description="Multidrug resistance protein MdtA-like barrel-sandwich hybrid" evidence="4">
    <location>
        <begin position="59"/>
        <end position="194"/>
    </location>
</feature>
<evidence type="ECO:0000259" key="3">
    <source>
        <dbReference type="Pfam" id="PF25876"/>
    </source>
</evidence>
<evidence type="ECO:0000259" key="5">
    <source>
        <dbReference type="Pfam" id="PF25975"/>
    </source>
</evidence>
<dbReference type="SUPFAM" id="SSF111369">
    <property type="entry name" value="HlyD-like secretion proteins"/>
    <property type="match status" value="1"/>
</dbReference>
<dbReference type="Gene3D" id="2.40.50.100">
    <property type="match status" value="1"/>
</dbReference>
<dbReference type="Pfam" id="PF25975">
    <property type="entry name" value="CzcB_C"/>
    <property type="match status" value="1"/>
</dbReference>